<evidence type="ECO:0000313" key="2">
    <source>
        <dbReference type="EMBL" id="BAN36658.1"/>
    </source>
</evidence>
<evidence type="ECO:0008006" key="4">
    <source>
        <dbReference type="Google" id="ProtNLM"/>
    </source>
</evidence>
<dbReference type="STRING" id="1163617.SCD_n02859"/>
<dbReference type="EMBL" id="AP013066">
    <property type="protein sequence ID" value="BAN36658.1"/>
    <property type="molecule type" value="Genomic_DNA"/>
</dbReference>
<keyword evidence="1" id="KW-0175">Coiled coil</keyword>
<dbReference type="HOGENOM" id="CLU_175555_3_1_4"/>
<organism evidence="2 3">
    <name type="scientific">Sulfuricella denitrificans (strain DSM 22764 / NBRC 105220 / skB26)</name>
    <dbReference type="NCBI Taxonomy" id="1163617"/>
    <lineage>
        <taxon>Bacteria</taxon>
        <taxon>Pseudomonadati</taxon>
        <taxon>Pseudomonadota</taxon>
        <taxon>Betaproteobacteria</taxon>
        <taxon>Nitrosomonadales</taxon>
        <taxon>Sulfuricellaceae</taxon>
        <taxon>Sulfuricella</taxon>
    </lineage>
</organism>
<accession>S6ADQ5</accession>
<dbReference type="Proteomes" id="UP000015559">
    <property type="component" value="Chromosome"/>
</dbReference>
<evidence type="ECO:0000256" key="1">
    <source>
        <dbReference type="SAM" id="Coils"/>
    </source>
</evidence>
<dbReference type="AlphaFoldDB" id="S6ADQ5"/>
<sequence>MWAMEAELKALEDKIAQLVQLCARLRTENIHLRQQLATAQNEGKHLTEKINGARGRLESLLDQIPGDEA</sequence>
<feature type="coiled-coil region" evidence="1">
    <location>
        <begin position="1"/>
        <end position="42"/>
    </location>
</feature>
<dbReference type="Gene3D" id="1.20.5.340">
    <property type="match status" value="1"/>
</dbReference>
<gene>
    <name evidence="2" type="ORF">SCD_n02859</name>
</gene>
<evidence type="ECO:0000313" key="3">
    <source>
        <dbReference type="Proteomes" id="UP000015559"/>
    </source>
</evidence>
<protein>
    <recommendedName>
        <fullName evidence="4">TIGR02449 family protein</fullName>
    </recommendedName>
</protein>
<proteinExistence type="predicted"/>
<dbReference type="KEGG" id="sdr:SCD_n02859"/>
<name>S6ADQ5_SULDS</name>
<reference evidence="2 3" key="1">
    <citation type="journal article" date="2012" name="Appl. Environ. Microbiol.">
        <title>Draft genome sequence of a psychrotolerant sulfur-oxidizing bacterium, Sulfuricella denitrificans skB26, and proteomic insights into cold adaptation.</title>
        <authorList>
            <person name="Watanabe T."/>
            <person name="Kojima H."/>
            <person name="Fukui M."/>
        </authorList>
    </citation>
    <scope>NUCLEOTIDE SEQUENCE [LARGE SCALE GENOMIC DNA]</scope>
    <source>
        <strain evidence="3">skB26</strain>
    </source>
</reference>
<keyword evidence="3" id="KW-1185">Reference proteome</keyword>